<name>A0A6C0LHS5_9ZZZZ</name>
<dbReference type="AlphaFoldDB" id="A0A6C0LHS5"/>
<keyword evidence="1" id="KW-0472">Membrane</keyword>
<keyword evidence="1" id="KW-1133">Transmembrane helix</keyword>
<evidence type="ECO:0000256" key="1">
    <source>
        <dbReference type="SAM" id="Phobius"/>
    </source>
</evidence>
<evidence type="ECO:0000313" key="2">
    <source>
        <dbReference type="EMBL" id="QHU30047.1"/>
    </source>
</evidence>
<sequence length="73" mass="8364">MDSKISQACLGILKREDVKNELKNLMSPLVDMILVDIYPYIYLSLIFVCISFLLHLGIFILLLRSKSGYTKIV</sequence>
<proteinExistence type="predicted"/>
<accession>A0A6C0LHS5</accession>
<keyword evidence="1" id="KW-0812">Transmembrane</keyword>
<protein>
    <submittedName>
        <fullName evidence="2">Uncharacterized protein</fullName>
    </submittedName>
</protein>
<dbReference type="EMBL" id="MN740503">
    <property type="protein sequence ID" value="QHU30047.1"/>
    <property type="molecule type" value="Genomic_DNA"/>
</dbReference>
<feature type="transmembrane region" description="Helical" evidence="1">
    <location>
        <begin position="40"/>
        <end position="63"/>
    </location>
</feature>
<organism evidence="2">
    <name type="scientific">viral metagenome</name>
    <dbReference type="NCBI Taxonomy" id="1070528"/>
    <lineage>
        <taxon>unclassified sequences</taxon>
        <taxon>metagenomes</taxon>
        <taxon>organismal metagenomes</taxon>
    </lineage>
</organism>
<reference evidence="2" key="1">
    <citation type="journal article" date="2020" name="Nature">
        <title>Giant virus diversity and host interactions through global metagenomics.</title>
        <authorList>
            <person name="Schulz F."/>
            <person name="Roux S."/>
            <person name="Paez-Espino D."/>
            <person name="Jungbluth S."/>
            <person name="Walsh D.A."/>
            <person name="Denef V.J."/>
            <person name="McMahon K.D."/>
            <person name="Konstantinidis K.T."/>
            <person name="Eloe-Fadrosh E.A."/>
            <person name="Kyrpides N.C."/>
            <person name="Woyke T."/>
        </authorList>
    </citation>
    <scope>NUCLEOTIDE SEQUENCE</scope>
    <source>
        <strain evidence="2">GVMAG-M-3300027833-11</strain>
    </source>
</reference>